<dbReference type="PANTHER" id="PTHR42849:SF1">
    <property type="entry name" value="N-ACETYLNEURAMINATE LYASE"/>
    <property type="match status" value="1"/>
</dbReference>
<dbReference type="GO" id="GO:0019262">
    <property type="term" value="P:N-acetylneuraminate catabolic process"/>
    <property type="evidence" value="ECO:0007669"/>
    <property type="project" value="TreeGrafter"/>
</dbReference>
<comment type="similarity">
    <text evidence="2">Belongs to the DapA family.</text>
</comment>
<name>H1Y1F6_9SPHI</name>
<dbReference type="HOGENOM" id="CLU_049343_5_1_10"/>
<dbReference type="PIRSF" id="PIRSF001365">
    <property type="entry name" value="DHDPS"/>
    <property type="match status" value="1"/>
</dbReference>
<dbReference type="GO" id="GO:0008747">
    <property type="term" value="F:N-acetylneuraminate lyase activity"/>
    <property type="evidence" value="ECO:0007669"/>
    <property type="project" value="TreeGrafter"/>
</dbReference>
<evidence type="ECO:0000256" key="2">
    <source>
        <dbReference type="PIRNR" id="PIRNR001365"/>
    </source>
</evidence>
<evidence type="ECO:0000313" key="6">
    <source>
        <dbReference type="Proteomes" id="UP000002774"/>
    </source>
</evidence>
<evidence type="ECO:0000256" key="1">
    <source>
        <dbReference type="ARBA" id="ARBA00023239"/>
    </source>
</evidence>
<accession>H1Y1F6</accession>
<feature type="active site" description="Proton donor/acceptor" evidence="3">
    <location>
        <position position="137"/>
    </location>
</feature>
<dbReference type="eggNOG" id="COG0329">
    <property type="taxonomic scope" value="Bacteria"/>
</dbReference>
<dbReference type="AlphaFoldDB" id="H1Y1F6"/>
<dbReference type="RefSeq" id="WP_008512835.1">
    <property type="nucleotide sequence ID" value="NZ_CM001403.1"/>
</dbReference>
<dbReference type="Proteomes" id="UP000002774">
    <property type="component" value="Chromosome"/>
</dbReference>
<dbReference type="InterPro" id="IPR002220">
    <property type="entry name" value="DapA-like"/>
</dbReference>
<dbReference type="STRING" id="714943.Mucpa_6781"/>
<dbReference type="CDD" id="cd00408">
    <property type="entry name" value="DHDPS-like"/>
    <property type="match status" value="1"/>
</dbReference>
<evidence type="ECO:0000313" key="5">
    <source>
        <dbReference type="EMBL" id="EHQ30830.1"/>
    </source>
</evidence>
<dbReference type="Pfam" id="PF00701">
    <property type="entry name" value="DHDPS"/>
    <property type="match status" value="1"/>
</dbReference>
<dbReference type="GO" id="GO:0005829">
    <property type="term" value="C:cytosol"/>
    <property type="evidence" value="ECO:0007669"/>
    <property type="project" value="TreeGrafter"/>
</dbReference>
<proteinExistence type="inferred from homology"/>
<feature type="active site" description="Schiff-base intermediate with substrate" evidence="3">
    <location>
        <position position="165"/>
    </location>
</feature>
<dbReference type="PRINTS" id="PR00146">
    <property type="entry name" value="DHPICSNTHASE"/>
</dbReference>
<dbReference type="InterPro" id="IPR013785">
    <property type="entry name" value="Aldolase_TIM"/>
</dbReference>
<gene>
    <name evidence="5" type="ORF">Mucpa_6781</name>
</gene>
<dbReference type="PANTHER" id="PTHR42849">
    <property type="entry name" value="N-ACETYLNEURAMINATE LYASE"/>
    <property type="match status" value="1"/>
</dbReference>
<evidence type="ECO:0000256" key="4">
    <source>
        <dbReference type="PIRSR" id="PIRSR001365-2"/>
    </source>
</evidence>
<feature type="binding site" evidence="4">
    <location>
        <position position="49"/>
    </location>
    <ligand>
        <name>pyruvate</name>
        <dbReference type="ChEBI" id="CHEBI:15361"/>
    </ligand>
</feature>
<organism evidence="5 6">
    <name type="scientific">Mucilaginibacter paludis DSM 18603</name>
    <dbReference type="NCBI Taxonomy" id="714943"/>
    <lineage>
        <taxon>Bacteria</taxon>
        <taxon>Pseudomonadati</taxon>
        <taxon>Bacteroidota</taxon>
        <taxon>Sphingobacteriia</taxon>
        <taxon>Sphingobacteriales</taxon>
        <taxon>Sphingobacteriaceae</taxon>
        <taxon>Mucilaginibacter</taxon>
    </lineage>
</organism>
<evidence type="ECO:0000256" key="3">
    <source>
        <dbReference type="PIRSR" id="PIRSR001365-1"/>
    </source>
</evidence>
<feature type="binding site" evidence="4">
    <location>
        <position position="209"/>
    </location>
    <ligand>
        <name>pyruvate</name>
        <dbReference type="ChEBI" id="CHEBI:15361"/>
    </ligand>
</feature>
<dbReference type="Gene3D" id="3.20.20.70">
    <property type="entry name" value="Aldolase class I"/>
    <property type="match status" value="1"/>
</dbReference>
<dbReference type="SUPFAM" id="SSF51569">
    <property type="entry name" value="Aldolase"/>
    <property type="match status" value="1"/>
</dbReference>
<dbReference type="EMBL" id="CM001403">
    <property type="protein sequence ID" value="EHQ30830.1"/>
    <property type="molecule type" value="Genomic_DNA"/>
</dbReference>
<keyword evidence="1 2" id="KW-0456">Lyase</keyword>
<sequence>MKIKKKYQGIVVPAVTPVTESFELDEGGVENMFANFHSNGVFPFILGTTGEAASLCTDLKNNYIKLAGKLKRPGDMLYAGIASNCFDESVDLAKYSFDHGVDAVVANLPSYYRLSDDQVKKYFEQLAEKCNGPLIIYNIPATTHMSISLEVIDELSYHDNIVATKDSERSDERLKQSLKLWADRADFSHFLGWAGRSDEGILNGCDGLVPSTGNLHPGIYKDMAIAASNGDSVKVHALQKQSDLLGNLYQSGRLLGESLWALKVLMNEAGLCKPHVVPPLQPLSDGEAAALIKGMYEIMELEGLKIN</sequence>
<reference evidence="5" key="1">
    <citation type="submission" date="2011-09" db="EMBL/GenBank/DDBJ databases">
        <title>The permanent draft genome of Mucilaginibacter paludis DSM 18603.</title>
        <authorList>
            <consortium name="US DOE Joint Genome Institute (JGI-PGF)"/>
            <person name="Lucas S."/>
            <person name="Han J."/>
            <person name="Lapidus A."/>
            <person name="Bruce D."/>
            <person name="Goodwin L."/>
            <person name="Pitluck S."/>
            <person name="Peters L."/>
            <person name="Kyrpides N."/>
            <person name="Mavromatis K."/>
            <person name="Ivanova N."/>
            <person name="Mikhailova N."/>
            <person name="Held B."/>
            <person name="Detter J.C."/>
            <person name="Tapia R."/>
            <person name="Han C."/>
            <person name="Land M."/>
            <person name="Hauser L."/>
            <person name="Markowitz V."/>
            <person name="Cheng J.-F."/>
            <person name="Hugenholtz P."/>
            <person name="Woyke T."/>
            <person name="Wu D."/>
            <person name="Tindall B."/>
            <person name="Brambilla E."/>
            <person name="Klenk H.-P."/>
            <person name="Eisen J.A."/>
        </authorList>
    </citation>
    <scope>NUCLEOTIDE SEQUENCE [LARGE SCALE GENOMIC DNA]</scope>
    <source>
        <strain evidence="5">DSM 18603</strain>
    </source>
</reference>
<keyword evidence="6" id="KW-1185">Reference proteome</keyword>
<protein>
    <submittedName>
        <fullName evidence="5">Dihydrodipicolinate synthetase</fullName>
    </submittedName>
</protein>
<dbReference type="OrthoDB" id="9782828at2"/>
<dbReference type="SMART" id="SM01130">
    <property type="entry name" value="DHDPS"/>
    <property type="match status" value="1"/>
</dbReference>